<keyword evidence="6 10" id="KW-0032">Aminotransferase</keyword>
<dbReference type="NCBIfam" id="NF001484">
    <property type="entry name" value="PRK00331.1"/>
    <property type="match status" value="1"/>
</dbReference>
<feature type="active site" description="Nucleophile; for GATase activity" evidence="10">
    <location>
        <position position="2"/>
    </location>
</feature>
<comment type="subcellular location">
    <subcellularLocation>
        <location evidence="2 10">Cytoplasm</location>
    </subcellularLocation>
</comment>
<feature type="active site" description="For Fru-6P isomerization activity" evidence="10">
    <location>
        <position position="604"/>
    </location>
</feature>
<dbReference type="Pfam" id="PF13522">
    <property type="entry name" value="GATase_6"/>
    <property type="match status" value="1"/>
</dbReference>
<comment type="catalytic activity">
    <reaction evidence="1 10">
        <text>D-fructose 6-phosphate + L-glutamine = D-glucosamine 6-phosphate + L-glutamate</text>
        <dbReference type="Rhea" id="RHEA:13237"/>
        <dbReference type="ChEBI" id="CHEBI:29985"/>
        <dbReference type="ChEBI" id="CHEBI:58359"/>
        <dbReference type="ChEBI" id="CHEBI:58725"/>
        <dbReference type="ChEBI" id="CHEBI:61527"/>
        <dbReference type="EC" id="2.6.1.16"/>
    </reaction>
</comment>
<dbReference type="GO" id="GO:0006487">
    <property type="term" value="P:protein N-linked glycosylation"/>
    <property type="evidence" value="ECO:0007669"/>
    <property type="project" value="TreeGrafter"/>
</dbReference>
<dbReference type="GO" id="GO:0005975">
    <property type="term" value="P:carbohydrate metabolic process"/>
    <property type="evidence" value="ECO:0007669"/>
    <property type="project" value="UniProtKB-UniRule"/>
</dbReference>
<evidence type="ECO:0000256" key="3">
    <source>
        <dbReference type="ARBA" id="ARBA00012916"/>
    </source>
</evidence>
<dbReference type="STRING" id="869212.Turpa_1628"/>
<dbReference type="GO" id="GO:0004360">
    <property type="term" value="F:glutamine-fructose-6-phosphate transaminase (isomerizing) activity"/>
    <property type="evidence" value="ECO:0007669"/>
    <property type="project" value="UniProtKB-UniRule"/>
</dbReference>
<dbReference type="FunFam" id="3.60.20.10:FF:000006">
    <property type="entry name" value="Glutamine--fructose-6-phosphate aminotransferase [isomerizing]"/>
    <property type="match status" value="1"/>
</dbReference>
<dbReference type="PANTHER" id="PTHR10937:SF0">
    <property type="entry name" value="GLUTAMINE--FRUCTOSE-6-PHOSPHATE TRANSAMINASE (ISOMERIZING)"/>
    <property type="match status" value="1"/>
</dbReference>
<keyword evidence="5 10" id="KW-0963">Cytoplasm</keyword>
<dbReference type="InterPro" id="IPR047084">
    <property type="entry name" value="GFAT_N"/>
</dbReference>
<dbReference type="SUPFAM" id="SSF56235">
    <property type="entry name" value="N-terminal nucleophile aminohydrolases (Ntn hydrolases)"/>
    <property type="match status" value="1"/>
</dbReference>
<dbReference type="Gene3D" id="3.60.20.10">
    <property type="entry name" value="Glutamine Phosphoribosylpyrophosphate, subunit 1, domain 1"/>
    <property type="match status" value="1"/>
</dbReference>
<dbReference type="InterPro" id="IPR001347">
    <property type="entry name" value="SIS_dom"/>
</dbReference>
<dbReference type="InterPro" id="IPR035490">
    <property type="entry name" value="GlmS/FrlB_SIS"/>
</dbReference>
<dbReference type="AlphaFoldDB" id="I4B4R9"/>
<sequence length="609" mass="67640">MCGIVGYIGPKSIESVLLVGLQKLEYRGYDSAGMAVLNGDELATRKAVGKIIELEKQLKNQPILGSAGIAHTRWATHGEPSMTNAHPHLSGHRDIAVVHNGIFENYAKLKAELIDDGHVFLSETDTEVAPHLMEKYVHEGFSTEEAFVRMLKRVEGQYAVAAISEKDSKKIYFARKGSPLIIAKGNNEYLIASDIPAVVPIAHEAIYLEEEQWGYISSSGVSIFTLGGEPVPPKWQPVAFKEEDVDKGDFEYLMLKEIYEQPDVFERILKERLDDTFIHFPELKFGKEYLARVGRILIQACGTSLNAGMIGRMYLEQFAHISAETDYSSEWRYRNPLASGDSLVVGISQSGETADTLAGLREAKAKFMRVLSFLNNINSTMARESDAMISLMAGPEIGVASTKAFTAQVLNLLFFSLYVGSIKWLMPAEERRTVLDEIRALPDKMRTILKSHERIKEIAEFLKDKNDTIFLGRTYNYPSALEGALKLKEISYIHASGYAGGEFKHGPLALVSQNVPVVIIAPQGEIRTKMISNLKEAQSRGGKIISIITEGDEEIKRESDFYVEIPPCQESISPLLVAVPLQLLAYYTAIARGCDVDRPRNLAKSVTVE</sequence>
<dbReference type="OrthoDB" id="106547at2"/>
<dbReference type="HOGENOM" id="CLU_012520_5_2_12"/>
<evidence type="ECO:0000256" key="7">
    <source>
        <dbReference type="ARBA" id="ARBA00022679"/>
    </source>
</evidence>
<dbReference type="EC" id="2.6.1.16" evidence="3 10"/>
<dbReference type="GO" id="GO:0046349">
    <property type="term" value="P:amino sugar biosynthetic process"/>
    <property type="evidence" value="ECO:0007669"/>
    <property type="project" value="UniProtKB-ARBA"/>
</dbReference>
<dbReference type="Gene3D" id="3.40.50.10490">
    <property type="entry name" value="Glucose-6-phosphate isomerase like protein, domain 1"/>
    <property type="match status" value="2"/>
</dbReference>
<dbReference type="RefSeq" id="WP_014802787.1">
    <property type="nucleotide sequence ID" value="NC_018020.1"/>
</dbReference>
<evidence type="ECO:0000256" key="2">
    <source>
        <dbReference type="ARBA" id="ARBA00004496"/>
    </source>
</evidence>
<dbReference type="InterPro" id="IPR005855">
    <property type="entry name" value="GFAT"/>
</dbReference>
<dbReference type="GO" id="GO:0006047">
    <property type="term" value="P:UDP-N-acetylglucosamine metabolic process"/>
    <property type="evidence" value="ECO:0007669"/>
    <property type="project" value="TreeGrafter"/>
</dbReference>
<evidence type="ECO:0000259" key="12">
    <source>
        <dbReference type="PROSITE" id="PS51464"/>
    </source>
</evidence>
<feature type="domain" description="SIS" evidence="12">
    <location>
        <begin position="458"/>
        <end position="599"/>
    </location>
</feature>
<dbReference type="CDD" id="cd05008">
    <property type="entry name" value="SIS_GlmS_GlmD_1"/>
    <property type="match status" value="1"/>
</dbReference>
<proteinExistence type="inferred from homology"/>
<dbReference type="InterPro" id="IPR017932">
    <property type="entry name" value="GATase_2_dom"/>
</dbReference>
<dbReference type="EMBL" id="CP002959">
    <property type="protein sequence ID" value="AFM12276.1"/>
    <property type="molecule type" value="Genomic_DNA"/>
</dbReference>
<dbReference type="CDD" id="cd05009">
    <property type="entry name" value="SIS_GlmS_GlmD_2"/>
    <property type="match status" value="1"/>
</dbReference>
<dbReference type="SUPFAM" id="SSF53697">
    <property type="entry name" value="SIS domain"/>
    <property type="match status" value="1"/>
</dbReference>
<dbReference type="PROSITE" id="PS51278">
    <property type="entry name" value="GATASE_TYPE_2"/>
    <property type="match status" value="1"/>
</dbReference>
<keyword evidence="9" id="KW-0315">Glutamine amidotransferase</keyword>
<evidence type="ECO:0000256" key="9">
    <source>
        <dbReference type="ARBA" id="ARBA00022962"/>
    </source>
</evidence>
<feature type="domain" description="SIS" evidence="12">
    <location>
        <begin position="285"/>
        <end position="425"/>
    </location>
</feature>
<dbReference type="GO" id="GO:0006002">
    <property type="term" value="P:fructose 6-phosphate metabolic process"/>
    <property type="evidence" value="ECO:0007669"/>
    <property type="project" value="TreeGrafter"/>
</dbReference>
<dbReference type="CDD" id="cd00714">
    <property type="entry name" value="GFAT"/>
    <property type="match status" value="1"/>
</dbReference>
<dbReference type="KEGG" id="tpx:Turpa_1628"/>
<evidence type="ECO:0000256" key="6">
    <source>
        <dbReference type="ARBA" id="ARBA00022576"/>
    </source>
</evidence>
<dbReference type="GO" id="GO:0005829">
    <property type="term" value="C:cytosol"/>
    <property type="evidence" value="ECO:0007669"/>
    <property type="project" value="TreeGrafter"/>
</dbReference>
<dbReference type="PROSITE" id="PS51464">
    <property type="entry name" value="SIS"/>
    <property type="match status" value="2"/>
</dbReference>
<dbReference type="InterPro" id="IPR035466">
    <property type="entry name" value="GlmS/AgaS_SIS"/>
</dbReference>
<evidence type="ECO:0000313" key="14">
    <source>
        <dbReference type="Proteomes" id="UP000006048"/>
    </source>
</evidence>
<accession>I4B4R9</accession>
<evidence type="ECO:0000256" key="5">
    <source>
        <dbReference type="ARBA" id="ARBA00022490"/>
    </source>
</evidence>
<dbReference type="HAMAP" id="MF_00164">
    <property type="entry name" value="GlmS"/>
    <property type="match status" value="1"/>
</dbReference>
<dbReference type="FunFam" id="3.40.50.10490:FF:000001">
    <property type="entry name" value="Glutamine--fructose-6-phosphate aminotransferase [isomerizing]"/>
    <property type="match status" value="1"/>
</dbReference>
<reference evidence="13 14" key="1">
    <citation type="submission" date="2012-06" db="EMBL/GenBank/DDBJ databases">
        <title>The complete chromosome of genome of Turneriella parva DSM 21527.</title>
        <authorList>
            <consortium name="US DOE Joint Genome Institute (JGI-PGF)"/>
            <person name="Lucas S."/>
            <person name="Han J."/>
            <person name="Lapidus A."/>
            <person name="Bruce D."/>
            <person name="Goodwin L."/>
            <person name="Pitluck S."/>
            <person name="Peters L."/>
            <person name="Kyrpides N."/>
            <person name="Mavromatis K."/>
            <person name="Ivanova N."/>
            <person name="Mikhailova N."/>
            <person name="Chertkov O."/>
            <person name="Detter J.C."/>
            <person name="Tapia R."/>
            <person name="Han C."/>
            <person name="Land M."/>
            <person name="Hauser L."/>
            <person name="Markowitz V."/>
            <person name="Cheng J.-F."/>
            <person name="Hugenholtz P."/>
            <person name="Woyke T."/>
            <person name="Wu D."/>
            <person name="Gronow S."/>
            <person name="Wellnitz S."/>
            <person name="Brambilla E."/>
            <person name="Klenk H.-P."/>
            <person name="Eisen J.A."/>
        </authorList>
    </citation>
    <scope>NUCLEOTIDE SEQUENCE [LARGE SCALE GENOMIC DNA]</scope>
    <source>
        <strain evidence="14">ATCC BAA-1111 / DSM 21527 / NCTC 11395 / H</strain>
    </source>
</reference>
<comment type="subunit">
    <text evidence="10">Homodimer.</text>
</comment>
<gene>
    <name evidence="10" type="primary">glmS</name>
    <name evidence="13" type="ordered locus">Turpa_1628</name>
</gene>
<keyword evidence="14" id="KW-1185">Reference proteome</keyword>
<evidence type="ECO:0000259" key="11">
    <source>
        <dbReference type="PROSITE" id="PS51278"/>
    </source>
</evidence>
<evidence type="ECO:0000256" key="4">
    <source>
        <dbReference type="ARBA" id="ARBA00016090"/>
    </source>
</evidence>
<evidence type="ECO:0000256" key="8">
    <source>
        <dbReference type="ARBA" id="ARBA00022737"/>
    </source>
</evidence>
<dbReference type="PATRIC" id="fig|869212.3.peg.1621"/>
<dbReference type="Pfam" id="PF01380">
    <property type="entry name" value="SIS"/>
    <property type="match status" value="2"/>
</dbReference>
<dbReference type="InterPro" id="IPR029055">
    <property type="entry name" value="Ntn_hydrolases_N"/>
</dbReference>
<feature type="initiator methionine" description="Removed" evidence="10">
    <location>
        <position position="1"/>
    </location>
</feature>
<protein>
    <recommendedName>
        <fullName evidence="4 10">Glutamine--fructose-6-phosphate aminotransferase [isomerizing]</fullName>
        <ecNumber evidence="3 10">2.6.1.16</ecNumber>
    </recommendedName>
    <alternativeName>
        <fullName evidence="10">D-fructose-6-phosphate amidotransferase</fullName>
    </alternativeName>
    <alternativeName>
        <fullName evidence="10">GFAT</fullName>
    </alternativeName>
    <alternativeName>
        <fullName evidence="10">Glucosamine-6-phosphate synthase</fullName>
    </alternativeName>
    <alternativeName>
        <fullName evidence="10">Hexosephosphate aminotransferase</fullName>
    </alternativeName>
    <alternativeName>
        <fullName evidence="10">L-glutamine--D-fructose-6-phosphate amidotransferase</fullName>
    </alternativeName>
</protein>
<evidence type="ECO:0000256" key="10">
    <source>
        <dbReference type="HAMAP-Rule" id="MF_00164"/>
    </source>
</evidence>
<evidence type="ECO:0000256" key="1">
    <source>
        <dbReference type="ARBA" id="ARBA00001031"/>
    </source>
</evidence>
<dbReference type="GO" id="GO:0097367">
    <property type="term" value="F:carbohydrate derivative binding"/>
    <property type="evidence" value="ECO:0007669"/>
    <property type="project" value="InterPro"/>
</dbReference>
<evidence type="ECO:0000313" key="13">
    <source>
        <dbReference type="EMBL" id="AFM12276.1"/>
    </source>
</evidence>
<keyword evidence="7 10" id="KW-0808">Transferase</keyword>
<keyword evidence="8" id="KW-0677">Repeat</keyword>
<name>I4B4R9_TURPD</name>
<comment type="function">
    <text evidence="10">Catalyzes the first step in hexosamine metabolism, converting fructose-6P into glucosamine-6P using glutamine as a nitrogen source.</text>
</comment>
<dbReference type="FunFam" id="3.40.50.10490:FF:000002">
    <property type="entry name" value="Glutamine--fructose-6-phosphate aminotransferase [isomerizing]"/>
    <property type="match status" value="1"/>
</dbReference>
<dbReference type="PANTHER" id="PTHR10937">
    <property type="entry name" value="GLUCOSAMINE--FRUCTOSE-6-PHOSPHATE AMINOTRANSFERASE, ISOMERIZING"/>
    <property type="match status" value="1"/>
</dbReference>
<dbReference type="Proteomes" id="UP000006048">
    <property type="component" value="Chromosome"/>
</dbReference>
<dbReference type="NCBIfam" id="TIGR01135">
    <property type="entry name" value="glmS"/>
    <property type="match status" value="1"/>
</dbReference>
<dbReference type="InterPro" id="IPR046348">
    <property type="entry name" value="SIS_dom_sf"/>
</dbReference>
<organism evidence="13 14">
    <name type="scientific">Turneriella parva (strain ATCC BAA-1111 / DSM 21527 / NCTC 11395 / H)</name>
    <name type="common">Leptospira parva</name>
    <dbReference type="NCBI Taxonomy" id="869212"/>
    <lineage>
        <taxon>Bacteria</taxon>
        <taxon>Pseudomonadati</taxon>
        <taxon>Spirochaetota</taxon>
        <taxon>Spirochaetia</taxon>
        <taxon>Leptospirales</taxon>
        <taxon>Leptospiraceae</taxon>
        <taxon>Turneriella</taxon>
    </lineage>
</organism>
<feature type="domain" description="Glutamine amidotransferase type-2" evidence="11">
    <location>
        <begin position="2"/>
        <end position="219"/>
    </location>
</feature>